<gene>
    <name evidence="9" type="ORF">ACFOWE_09650</name>
</gene>
<keyword evidence="4" id="KW-1003">Cell membrane</keyword>
<dbReference type="Gene3D" id="3.30.460.20">
    <property type="entry name" value="CorA soluble domain-like"/>
    <property type="match status" value="1"/>
</dbReference>
<evidence type="ECO:0000256" key="6">
    <source>
        <dbReference type="ARBA" id="ARBA00022989"/>
    </source>
</evidence>
<dbReference type="InterPro" id="IPR002523">
    <property type="entry name" value="MgTranspt_CorA/ZnTranspt_ZntB"/>
</dbReference>
<dbReference type="InterPro" id="IPR045863">
    <property type="entry name" value="CorA_TM1_TM2"/>
</dbReference>
<evidence type="ECO:0000256" key="3">
    <source>
        <dbReference type="ARBA" id="ARBA00022448"/>
    </source>
</evidence>
<comment type="caution">
    <text evidence="9">The sequence shown here is derived from an EMBL/GenBank/DDBJ whole genome shotgun (WGS) entry which is preliminary data.</text>
</comment>
<dbReference type="SUPFAM" id="SSF143865">
    <property type="entry name" value="CorA soluble domain-like"/>
    <property type="match status" value="1"/>
</dbReference>
<protein>
    <submittedName>
        <fullName evidence="9">Magnesium transporter CorA family protein</fullName>
    </submittedName>
</protein>
<keyword evidence="5 8" id="KW-0812">Transmembrane</keyword>
<sequence length="322" mass="36745">MDRTRLYRDGVLVRENFPITEVAECVADPDAFVWFDLCSPTDEDMVLVGRELGLHELAVEDAGKDRQRPKLDAYDTHLFITAYAATLTGRSLGLIELSIFVTKNALVTVRESPDFDIEDVVRRWDAGSRMARHGVAYLLHGLLDHVVDGYFGVLQPLDERIEELEEELFENGPADRRGQYRRAFDVHRNLVRFRRVATPMREVVGGLLRRGADVIDPVLVPYYQDVYDHTLHVAEWTDSLRELVDNVRQAHQNQQDIRLNEIMKKVTSWAAVIAVPTLITGFYGQNVPYPGSGEPSGFWASTIMIVVGTVLLYRLFKSRDWL</sequence>
<dbReference type="CDD" id="cd12822">
    <property type="entry name" value="TmCorA-like"/>
    <property type="match status" value="1"/>
</dbReference>
<keyword evidence="6 8" id="KW-1133">Transmembrane helix</keyword>
<keyword evidence="7 8" id="KW-0472">Membrane</keyword>
<keyword evidence="10" id="KW-1185">Reference proteome</keyword>
<comment type="similarity">
    <text evidence="2">Belongs to the CorA metal ion transporter (MIT) (TC 1.A.35) family.</text>
</comment>
<proteinExistence type="inferred from homology"/>
<dbReference type="PANTHER" id="PTHR46494">
    <property type="entry name" value="CORA FAMILY METAL ION TRANSPORTER (EUROFUNG)"/>
    <property type="match status" value="1"/>
</dbReference>
<organism evidence="9 10">
    <name type="scientific">Planomonospora corallina</name>
    <dbReference type="NCBI Taxonomy" id="1806052"/>
    <lineage>
        <taxon>Bacteria</taxon>
        <taxon>Bacillati</taxon>
        <taxon>Actinomycetota</taxon>
        <taxon>Actinomycetes</taxon>
        <taxon>Streptosporangiales</taxon>
        <taxon>Streptosporangiaceae</taxon>
        <taxon>Planomonospora</taxon>
    </lineage>
</organism>
<dbReference type="InterPro" id="IPR045861">
    <property type="entry name" value="CorA_cytoplasmic_dom"/>
</dbReference>
<evidence type="ECO:0000313" key="9">
    <source>
        <dbReference type="EMBL" id="MFC4058558.1"/>
    </source>
</evidence>
<reference evidence="10" key="1">
    <citation type="journal article" date="2019" name="Int. J. Syst. Evol. Microbiol.">
        <title>The Global Catalogue of Microorganisms (GCM) 10K type strain sequencing project: providing services to taxonomists for standard genome sequencing and annotation.</title>
        <authorList>
            <consortium name="The Broad Institute Genomics Platform"/>
            <consortium name="The Broad Institute Genome Sequencing Center for Infectious Disease"/>
            <person name="Wu L."/>
            <person name="Ma J."/>
        </authorList>
    </citation>
    <scope>NUCLEOTIDE SEQUENCE [LARGE SCALE GENOMIC DNA]</scope>
    <source>
        <strain evidence="10">TBRC 4489</strain>
    </source>
</reference>
<feature type="transmembrane region" description="Helical" evidence="8">
    <location>
        <begin position="266"/>
        <end position="284"/>
    </location>
</feature>
<comment type="subcellular location">
    <subcellularLocation>
        <location evidence="1">Cell membrane</location>
        <topology evidence="1">Multi-pass membrane protein</topology>
    </subcellularLocation>
</comment>
<evidence type="ECO:0000256" key="8">
    <source>
        <dbReference type="SAM" id="Phobius"/>
    </source>
</evidence>
<dbReference type="RefSeq" id="WP_377286856.1">
    <property type="nucleotide sequence ID" value="NZ_JBHSBM010000013.1"/>
</dbReference>
<dbReference type="EMBL" id="JBHSBM010000013">
    <property type="protein sequence ID" value="MFC4058558.1"/>
    <property type="molecule type" value="Genomic_DNA"/>
</dbReference>
<evidence type="ECO:0000256" key="7">
    <source>
        <dbReference type="ARBA" id="ARBA00023136"/>
    </source>
</evidence>
<dbReference type="SUPFAM" id="SSF144083">
    <property type="entry name" value="Magnesium transport protein CorA, transmembrane region"/>
    <property type="match status" value="1"/>
</dbReference>
<dbReference type="PANTHER" id="PTHR46494:SF1">
    <property type="entry name" value="CORA FAMILY METAL ION TRANSPORTER (EUROFUNG)"/>
    <property type="match status" value="1"/>
</dbReference>
<evidence type="ECO:0000256" key="1">
    <source>
        <dbReference type="ARBA" id="ARBA00004651"/>
    </source>
</evidence>
<name>A0ABV8I7Y3_9ACTN</name>
<feature type="transmembrane region" description="Helical" evidence="8">
    <location>
        <begin position="296"/>
        <end position="316"/>
    </location>
</feature>
<keyword evidence="3" id="KW-0813">Transport</keyword>
<dbReference type="Pfam" id="PF01544">
    <property type="entry name" value="CorA"/>
    <property type="match status" value="1"/>
</dbReference>
<dbReference type="Gene3D" id="1.20.58.340">
    <property type="entry name" value="Magnesium transport protein CorA, transmembrane region"/>
    <property type="match status" value="2"/>
</dbReference>
<dbReference type="Proteomes" id="UP001595850">
    <property type="component" value="Unassembled WGS sequence"/>
</dbReference>
<evidence type="ECO:0000313" key="10">
    <source>
        <dbReference type="Proteomes" id="UP001595850"/>
    </source>
</evidence>
<evidence type="ECO:0000256" key="2">
    <source>
        <dbReference type="ARBA" id="ARBA00009765"/>
    </source>
</evidence>
<accession>A0ABV8I7Y3</accession>
<evidence type="ECO:0000256" key="4">
    <source>
        <dbReference type="ARBA" id="ARBA00022475"/>
    </source>
</evidence>
<evidence type="ECO:0000256" key="5">
    <source>
        <dbReference type="ARBA" id="ARBA00022692"/>
    </source>
</evidence>